<name>A0A1V9A1E6_SACPI</name>
<dbReference type="Proteomes" id="UP000192591">
    <property type="component" value="Unassembled WGS sequence"/>
</dbReference>
<dbReference type="STRING" id="1962155.B1813_15035"/>
<evidence type="ECO:0000256" key="1">
    <source>
        <dbReference type="SAM" id="MobiDB-lite"/>
    </source>
</evidence>
<reference evidence="3 4" key="1">
    <citation type="submission" date="2017-02" db="EMBL/GenBank/DDBJ databases">
        <title>Draft genome of Saccharomonospora sp. 154.</title>
        <authorList>
            <person name="Alonso-Carmona G.S."/>
            <person name="De La Haba R."/>
            <person name="Vera-Gargallo B."/>
            <person name="Sandoval-Trujillo A.H."/>
            <person name="Ramirez-Duran N."/>
            <person name="Ventosa A."/>
        </authorList>
    </citation>
    <scope>NUCLEOTIDE SEQUENCE [LARGE SCALE GENOMIC DNA]</scope>
    <source>
        <strain evidence="3 4">LRS4.154</strain>
    </source>
</reference>
<dbReference type="InterPro" id="IPR024520">
    <property type="entry name" value="DUF3558"/>
</dbReference>
<protein>
    <recommendedName>
        <fullName evidence="5">DUF3558 domain-containing protein</fullName>
    </recommendedName>
</protein>
<keyword evidence="4" id="KW-1185">Reference proteome</keyword>
<feature type="chain" id="PRO_5039672717" description="DUF3558 domain-containing protein" evidence="2">
    <location>
        <begin position="25"/>
        <end position="192"/>
    </location>
</feature>
<feature type="compositionally biased region" description="Polar residues" evidence="1">
    <location>
        <begin position="39"/>
        <end position="53"/>
    </location>
</feature>
<evidence type="ECO:0000313" key="3">
    <source>
        <dbReference type="EMBL" id="OQO90838.1"/>
    </source>
</evidence>
<dbReference type="RefSeq" id="WP_081192974.1">
    <property type="nucleotide sequence ID" value="NZ_MWIH01000006.1"/>
</dbReference>
<dbReference type="EMBL" id="MWIH01000006">
    <property type="protein sequence ID" value="OQO90838.1"/>
    <property type="molecule type" value="Genomic_DNA"/>
</dbReference>
<dbReference type="Pfam" id="PF12079">
    <property type="entry name" value="DUF3558"/>
    <property type="match status" value="1"/>
</dbReference>
<evidence type="ECO:0000256" key="2">
    <source>
        <dbReference type="SAM" id="SignalP"/>
    </source>
</evidence>
<organism evidence="3 4">
    <name type="scientific">Saccharomonospora piscinae</name>
    <dbReference type="NCBI Taxonomy" id="687388"/>
    <lineage>
        <taxon>Bacteria</taxon>
        <taxon>Bacillati</taxon>
        <taxon>Actinomycetota</taxon>
        <taxon>Actinomycetes</taxon>
        <taxon>Pseudonocardiales</taxon>
        <taxon>Pseudonocardiaceae</taxon>
        <taxon>Saccharomonospora</taxon>
    </lineage>
</organism>
<dbReference type="AlphaFoldDB" id="A0A1V9A1E6"/>
<dbReference type="PROSITE" id="PS51257">
    <property type="entry name" value="PROKAR_LIPOPROTEIN"/>
    <property type="match status" value="1"/>
</dbReference>
<accession>A0A1V9A1E6</accession>
<evidence type="ECO:0000313" key="4">
    <source>
        <dbReference type="Proteomes" id="UP000192591"/>
    </source>
</evidence>
<comment type="caution">
    <text evidence="3">The sequence shown here is derived from an EMBL/GenBank/DDBJ whole genome shotgun (WGS) entry which is preliminary data.</text>
</comment>
<feature type="region of interest" description="Disordered" evidence="1">
    <location>
        <begin position="29"/>
        <end position="56"/>
    </location>
</feature>
<sequence length="192" mass="19454">MSRLKSAKLALPLLVAAAVVTGCASGESGIASPGVTDQPDGTNTVPGTPTSSPGAGLSAVDACSLLTPTELRAVANFDEGTSKTVGTGRTCEWKENSSEEDASILTATIRENGGIDGIEDKGYGTRSGAIGTNGREVVEVPTRVGCVVAMAVGADERVEVGVGHLGEDLNRTEMCQTAGKVVELIDPKLPQG</sequence>
<feature type="signal peptide" evidence="2">
    <location>
        <begin position="1"/>
        <end position="24"/>
    </location>
</feature>
<proteinExistence type="predicted"/>
<keyword evidence="2" id="KW-0732">Signal</keyword>
<gene>
    <name evidence="3" type="ORF">B1813_15035</name>
</gene>
<evidence type="ECO:0008006" key="5">
    <source>
        <dbReference type="Google" id="ProtNLM"/>
    </source>
</evidence>